<keyword evidence="2" id="KW-1185">Reference proteome</keyword>
<protein>
    <submittedName>
        <fullName evidence="1">Uncharacterized protein</fullName>
    </submittedName>
</protein>
<gene>
    <name evidence="1" type="ORF">ACFQSB_01560</name>
</gene>
<dbReference type="EMBL" id="JBHTCG010000001">
    <property type="protein sequence ID" value="MFC7380872.1"/>
    <property type="molecule type" value="Genomic_DNA"/>
</dbReference>
<sequence>MTDEEKRAEPERFARANWSPAVKREAAKMIDDLLASQPPLTPEEATQVARLFARTAYRRRAA</sequence>
<proteinExistence type="predicted"/>
<organism evidence="1 2">
    <name type="scientific">Sphaerisporangium rhizosphaerae</name>
    <dbReference type="NCBI Taxonomy" id="2269375"/>
    <lineage>
        <taxon>Bacteria</taxon>
        <taxon>Bacillati</taxon>
        <taxon>Actinomycetota</taxon>
        <taxon>Actinomycetes</taxon>
        <taxon>Streptosporangiales</taxon>
        <taxon>Streptosporangiaceae</taxon>
        <taxon>Sphaerisporangium</taxon>
    </lineage>
</organism>
<accession>A0ABW2NX77</accession>
<name>A0ABW2NX77_9ACTN</name>
<reference evidence="2" key="1">
    <citation type="journal article" date="2019" name="Int. J. Syst. Evol. Microbiol.">
        <title>The Global Catalogue of Microorganisms (GCM) 10K type strain sequencing project: providing services to taxonomists for standard genome sequencing and annotation.</title>
        <authorList>
            <consortium name="The Broad Institute Genomics Platform"/>
            <consortium name="The Broad Institute Genome Sequencing Center for Infectious Disease"/>
            <person name="Wu L."/>
            <person name="Ma J."/>
        </authorList>
    </citation>
    <scope>NUCLEOTIDE SEQUENCE [LARGE SCALE GENOMIC DNA]</scope>
    <source>
        <strain evidence="2">CECT 7649</strain>
    </source>
</reference>
<dbReference type="RefSeq" id="WP_380823858.1">
    <property type="nucleotide sequence ID" value="NZ_JBHTCG010000001.1"/>
</dbReference>
<evidence type="ECO:0000313" key="1">
    <source>
        <dbReference type="EMBL" id="MFC7380872.1"/>
    </source>
</evidence>
<evidence type="ECO:0000313" key="2">
    <source>
        <dbReference type="Proteomes" id="UP001596496"/>
    </source>
</evidence>
<dbReference type="Proteomes" id="UP001596496">
    <property type="component" value="Unassembled WGS sequence"/>
</dbReference>
<comment type="caution">
    <text evidence="1">The sequence shown here is derived from an EMBL/GenBank/DDBJ whole genome shotgun (WGS) entry which is preliminary data.</text>
</comment>